<accession>A0ABN7Q4N3</accession>
<feature type="active site" evidence="4">
    <location>
        <position position="38"/>
    </location>
</feature>
<evidence type="ECO:0000256" key="3">
    <source>
        <dbReference type="ARBA" id="ARBA00048267"/>
    </source>
</evidence>
<feature type="active site" evidence="4">
    <location>
        <position position="129"/>
    </location>
</feature>
<organism evidence="7 8">
    <name type="scientific">Cupriavidus numazuensis</name>
    <dbReference type="NCBI Taxonomy" id="221992"/>
    <lineage>
        <taxon>Bacteria</taxon>
        <taxon>Pseudomonadati</taxon>
        <taxon>Pseudomonadota</taxon>
        <taxon>Betaproteobacteria</taxon>
        <taxon>Burkholderiales</taxon>
        <taxon>Burkholderiaceae</taxon>
        <taxon>Cupriavidus</taxon>
    </lineage>
</organism>
<dbReference type="GO" id="GO:0050568">
    <property type="term" value="F:protein-glutamine glutaminase activity"/>
    <property type="evidence" value="ECO:0007669"/>
    <property type="project" value="UniProtKB-EC"/>
</dbReference>
<reference evidence="7 8" key="1">
    <citation type="submission" date="2021-03" db="EMBL/GenBank/DDBJ databases">
        <authorList>
            <person name="Peeters C."/>
        </authorList>
    </citation>
    <scope>NUCLEOTIDE SEQUENCE [LARGE SCALE GENOMIC DNA]</scope>
    <source>
        <strain evidence="7 8">LMG 26411</strain>
    </source>
</reference>
<feature type="domain" description="CheB-type methylesterase" evidence="6">
    <location>
        <begin position="1"/>
        <end position="187"/>
    </location>
</feature>
<comment type="caution">
    <text evidence="7">The sequence shown here is derived from an EMBL/GenBank/DDBJ whole genome shotgun (WGS) entry which is preliminary data.</text>
</comment>
<evidence type="ECO:0000256" key="1">
    <source>
        <dbReference type="ARBA" id="ARBA00022801"/>
    </source>
</evidence>
<comment type="catalytic activity">
    <reaction evidence="3">
        <text>[protein]-L-glutamate 5-O-methyl ester + H2O = L-glutamyl-[protein] + methanol + H(+)</text>
        <dbReference type="Rhea" id="RHEA:23236"/>
        <dbReference type="Rhea" id="RHEA-COMP:10208"/>
        <dbReference type="Rhea" id="RHEA-COMP:10311"/>
        <dbReference type="ChEBI" id="CHEBI:15377"/>
        <dbReference type="ChEBI" id="CHEBI:15378"/>
        <dbReference type="ChEBI" id="CHEBI:17790"/>
        <dbReference type="ChEBI" id="CHEBI:29973"/>
        <dbReference type="ChEBI" id="CHEBI:82795"/>
        <dbReference type="EC" id="3.1.1.61"/>
    </reaction>
</comment>
<dbReference type="PIRSF" id="PIRSF036461">
    <property type="entry name" value="Chmtx_methlestr"/>
    <property type="match status" value="1"/>
</dbReference>
<dbReference type="PANTHER" id="PTHR42872:SF6">
    <property type="entry name" value="PROTEIN-GLUTAMATE METHYLESTERASE_PROTEIN-GLUTAMINE GLUTAMINASE"/>
    <property type="match status" value="1"/>
</dbReference>
<keyword evidence="8" id="KW-1185">Reference proteome</keyword>
<evidence type="ECO:0000256" key="2">
    <source>
        <dbReference type="ARBA" id="ARBA00039140"/>
    </source>
</evidence>
<feature type="region of interest" description="Disordered" evidence="5">
    <location>
        <begin position="187"/>
        <end position="211"/>
    </location>
</feature>
<name>A0ABN7Q4N3_9BURK</name>
<evidence type="ECO:0000256" key="4">
    <source>
        <dbReference type="PROSITE-ProRule" id="PRU00050"/>
    </source>
</evidence>
<evidence type="ECO:0000313" key="7">
    <source>
        <dbReference type="EMBL" id="CAG2149334.1"/>
    </source>
</evidence>
<evidence type="ECO:0000313" key="8">
    <source>
        <dbReference type="Proteomes" id="UP000672657"/>
    </source>
</evidence>
<dbReference type="SUPFAM" id="SSF52738">
    <property type="entry name" value="Methylesterase CheB, C-terminal domain"/>
    <property type="match status" value="1"/>
</dbReference>
<protein>
    <recommendedName>
        <fullName evidence="2">protein-glutamate methylesterase</fullName>
        <ecNumber evidence="2">3.1.1.61</ecNumber>
    </recommendedName>
</protein>
<dbReference type="InterPro" id="IPR011247">
    <property type="entry name" value="Chemotax_prot-Glu_Me-esterase"/>
</dbReference>
<dbReference type="PANTHER" id="PTHR42872">
    <property type="entry name" value="PROTEIN-GLUTAMATE METHYLESTERASE/PROTEIN-GLUTAMINE GLUTAMINASE"/>
    <property type="match status" value="1"/>
</dbReference>
<dbReference type="Pfam" id="PF01339">
    <property type="entry name" value="CheB_methylest"/>
    <property type="match status" value="1"/>
</dbReference>
<dbReference type="Gene3D" id="3.40.50.180">
    <property type="entry name" value="Methylesterase CheB, C-terminal domain"/>
    <property type="match status" value="1"/>
</dbReference>
<gene>
    <name evidence="7" type="primary">cheB_5</name>
    <name evidence="7" type="ORF">LMG26411_03530</name>
</gene>
<dbReference type="EMBL" id="CAJPVI010000020">
    <property type="protein sequence ID" value="CAG2149334.1"/>
    <property type="molecule type" value="Genomic_DNA"/>
</dbReference>
<dbReference type="Proteomes" id="UP000672657">
    <property type="component" value="Unassembled WGS sequence"/>
</dbReference>
<dbReference type="RefSeq" id="WP_211954550.1">
    <property type="nucleotide sequence ID" value="NZ_CAJPVI010000020.1"/>
</dbReference>
<dbReference type="InterPro" id="IPR035909">
    <property type="entry name" value="CheB_C"/>
</dbReference>
<feature type="active site" evidence="4">
    <location>
        <position position="11"/>
    </location>
</feature>
<sequence>MTRNVVTIGGSRGAFSVLREVVAALPAALDAAVFIVLHVGKHKSELPSLLTRWGKLPASYPQHGDVWKAGHIYVAPPDHHMLITADTIQLSHGAKENFSRPAIDPLFRSAAVALGSRVIGVILSGDLDDGASGLTFVRAFGGRTLIQDPRNAEATSMPKSAMEAAGADMLASPAELGHAIVALLQASSEGESDPNREKDMQALRSEAATADNPAGSAFEELDSIAVRAAITCPECGGAMWQLRDTHPLRFRCHTGHAFSGMTLTAAEDKATEHAMWTAVRAQKEALALARIRAAHAKSDGNRDAYQIELSRIQQCERLLKVLQDAIAE</sequence>
<evidence type="ECO:0000259" key="6">
    <source>
        <dbReference type="PROSITE" id="PS50122"/>
    </source>
</evidence>
<dbReference type="InterPro" id="IPR000673">
    <property type="entry name" value="Sig_transdc_resp-reg_Me-estase"/>
</dbReference>
<dbReference type="CDD" id="cd16433">
    <property type="entry name" value="CheB"/>
    <property type="match status" value="1"/>
</dbReference>
<dbReference type="EC" id="3.1.1.61" evidence="2"/>
<keyword evidence="1 4" id="KW-0378">Hydrolase</keyword>
<evidence type="ECO:0000256" key="5">
    <source>
        <dbReference type="SAM" id="MobiDB-lite"/>
    </source>
</evidence>
<proteinExistence type="predicted"/>
<keyword evidence="4" id="KW-0145">Chemotaxis</keyword>
<dbReference type="PROSITE" id="PS50122">
    <property type="entry name" value="CHEB"/>
    <property type="match status" value="1"/>
</dbReference>